<reference evidence="1 2" key="1">
    <citation type="submission" date="2019-07" db="EMBL/GenBank/DDBJ databases">
        <authorList>
            <person name="Huq M.A."/>
        </authorList>
    </citation>
    <scope>NUCLEOTIDE SEQUENCE [LARGE SCALE GENOMIC DNA]</scope>
    <source>
        <strain evidence="1 2">MAH-3</strain>
    </source>
</reference>
<dbReference type="Proteomes" id="UP000316008">
    <property type="component" value="Unassembled WGS sequence"/>
</dbReference>
<dbReference type="Gene3D" id="1.10.1660.10">
    <property type="match status" value="1"/>
</dbReference>
<evidence type="ECO:0008006" key="3">
    <source>
        <dbReference type="Google" id="ProtNLM"/>
    </source>
</evidence>
<keyword evidence="2" id="KW-1185">Reference proteome</keyword>
<dbReference type="OrthoDB" id="1494789at2"/>
<evidence type="ECO:0000313" key="2">
    <source>
        <dbReference type="Proteomes" id="UP000316008"/>
    </source>
</evidence>
<name>A0A556MJ93_9FLAO</name>
<comment type="caution">
    <text evidence="1">The sequence shown here is derived from an EMBL/GenBank/DDBJ whole genome shotgun (WGS) entry which is preliminary data.</text>
</comment>
<sequence length="92" mass="10959">MEQTNHISIEQCCVYYNIEVSFVQQLNEHGLIELNSSGETFFIAFEQLTELEKYMHLHYELEINMEGLETIKHLLDRVDSLQKEVNRLKNQQ</sequence>
<organism evidence="1 2">
    <name type="scientific">Fluviicola chungangensis</name>
    <dbReference type="NCBI Taxonomy" id="2597671"/>
    <lineage>
        <taxon>Bacteria</taxon>
        <taxon>Pseudomonadati</taxon>
        <taxon>Bacteroidota</taxon>
        <taxon>Flavobacteriia</taxon>
        <taxon>Flavobacteriales</taxon>
        <taxon>Crocinitomicaceae</taxon>
        <taxon>Fluviicola</taxon>
    </lineage>
</organism>
<dbReference type="AlphaFoldDB" id="A0A556MJ93"/>
<dbReference type="EMBL" id="VLPL01000010">
    <property type="protein sequence ID" value="TSJ39933.1"/>
    <property type="molecule type" value="Genomic_DNA"/>
</dbReference>
<dbReference type="Pfam" id="PF13591">
    <property type="entry name" value="MerR_2"/>
    <property type="match status" value="1"/>
</dbReference>
<proteinExistence type="predicted"/>
<accession>A0A556MJ93</accession>
<gene>
    <name evidence="1" type="ORF">FO442_16630</name>
</gene>
<evidence type="ECO:0000313" key="1">
    <source>
        <dbReference type="EMBL" id="TSJ39933.1"/>
    </source>
</evidence>
<dbReference type="RefSeq" id="WP_144334349.1">
    <property type="nucleotide sequence ID" value="NZ_VLPL01000010.1"/>
</dbReference>
<protein>
    <recommendedName>
        <fullName evidence="3">MerR family transcriptional regulator</fullName>
    </recommendedName>
</protein>